<evidence type="ECO:0000256" key="1">
    <source>
        <dbReference type="SAM" id="SignalP"/>
    </source>
</evidence>
<feature type="signal peptide" evidence="1">
    <location>
        <begin position="1"/>
        <end position="24"/>
    </location>
</feature>
<keyword evidence="1" id="KW-0732">Signal</keyword>
<sequence length="246" mass="28219">MLKKLNIFIVSAIISLIPSSLAFADEKTVNDFMTWSGTTITGDLSFIDPNNPHLKKIKVMLLAQGRWGDDTSRFTQALIRPGIGYAFNKYVTAMIGYDWLPTQRPFAGNRPFNEHRLWQQLEIKDTFSFGTLSARTRFEQQFFDIPGVKDVGQRFREKLKLSIPLSFVSPKLNLVVWDEVFVNMVDTDSGIRQGFNQNWAFGGFGYKFTDVIYGELGYQNQIINRPDSPRPDQMDHILAINVNFNF</sequence>
<dbReference type="Pfam" id="PF10677">
    <property type="entry name" value="DUF2490"/>
    <property type="match status" value="1"/>
</dbReference>
<dbReference type="AlphaFoldDB" id="A0A1N6FAN9"/>
<protein>
    <recommendedName>
        <fullName evidence="4">DUF2490 domain-containing protein</fullName>
    </recommendedName>
</protein>
<accession>A0A1N6FAN9</accession>
<dbReference type="eggNOG" id="ENOG5032VR7">
    <property type="taxonomic scope" value="Bacteria"/>
</dbReference>
<proteinExistence type="predicted"/>
<reference evidence="2 3" key="1">
    <citation type="submission" date="2016-12" db="EMBL/GenBank/DDBJ databases">
        <authorList>
            <person name="Song W.-J."/>
            <person name="Kurnit D.M."/>
        </authorList>
    </citation>
    <scope>NUCLEOTIDE SEQUENCE [LARGE SCALE GENOMIC DNA]</scope>
    <source>
        <strain evidence="2 3">ATCC 49181</strain>
    </source>
</reference>
<evidence type="ECO:0008006" key="4">
    <source>
        <dbReference type="Google" id="ProtNLM"/>
    </source>
</evidence>
<feature type="chain" id="PRO_5009935882" description="DUF2490 domain-containing protein" evidence="1">
    <location>
        <begin position="25"/>
        <end position="246"/>
    </location>
</feature>
<evidence type="ECO:0000313" key="2">
    <source>
        <dbReference type="EMBL" id="SIN92348.1"/>
    </source>
</evidence>
<gene>
    <name evidence="2" type="ORF">SAMN02743940_0173</name>
</gene>
<dbReference type="STRING" id="44575.SAMN05216419_101724"/>
<dbReference type="RefSeq" id="WP_028461536.1">
    <property type="nucleotide sequence ID" value="NZ_FSRO01000001.1"/>
</dbReference>
<keyword evidence="3" id="KW-1185">Reference proteome</keyword>
<evidence type="ECO:0000313" key="3">
    <source>
        <dbReference type="Proteomes" id="UP000185062"/>
    </source>
</evidence>
<dbReference type="InterPro" id="IPR019619">
    <property type="entry name" value="DUF2490"/>
</dbReference>
<organism evidence="2 3">
    <name type="scientific">Nitrosomonas cryotolerans ATCC 49181</name>
    <dbReference type="NCBI Taxonomy" id="1131553"/>
    <lineage>
        <taxon>Bacteria</taxon>
        <taxon>Pseudomonadati</taxon>
        <taxon>Pseudomonadota</taxon>
        <taxon>Betaproteobacteria</taxon>
        <taxon>Nitrosomonadales</taxon>
        <taxon>Nitrosomonadaceae</taxon>
        <taxon>Nitrosomonas</taxon>
    </lineage>
</organism>
<name>A0A1N6FAN9_9PROT</name>
<dbReference type="Proteomes" id="UP000185062">
    <property type="component" value="Unassembled WGS sequence"/>
</dbReference>
<dbReference type="EMBL" id="FSRO01000001">
    <property type="protein sequence ID" value="SIN92348.1"/>
    <property type="molecule type" value="Genomic_DNA"/>
</dbReference>